<dbReference type="AlphaFoldDB" id="A0A078B0K1"/>
<sequence length="731" mass="85161">MFIIEKIQGNSKIGVPVFSRIGKKSNFKFQVFQEGYQEKKDKLLKNRRETQLQTFFREYKDVGDQLQQEKNRIENRLVQIEIELQKQKNVPKRKDKPDDNLSPSAGGLDGDKSKNRRKRRQTQNAVQPQQDENQTESQSQAMKKLKSRPVSNSCQFKSISRDHYYIVHQNMFRDDAPPPIGHYNPKFTSIQKYDKSNYVILEERRENEIAAKDLKQKQFIEKFQVCDKFRRYVQGGLGNFKHRRDIRSQSLMPASDSKAQILSSSTGSARDDVQIKIIEHRLSDASNDERSSPMSKRKSSKNDQSPKLKSPTHEMQIQRVSSSPKQRLMTQESLNYRINLNQIPIEAKRISTAQMVQVVPFSRNTYESNQQLIKNFDESFEKNMTYDLKRNNKLGQSIDQRYHPQQSIGASTSLNSYQANQPRSQPGQRIGSAATHKSYLGDFYGFNGNNADSGHVIITDVENNTTTTFRPIDGFSSHIKGIQEEFSFHDVSYRNSKTGINNNQTESSKHQSEYQLTMHQNFTQAADMEQKQLINRSNIFRNQPINPYKTFNLTNSDKKQSNASRLLKGPDMSKNLPREFENFNQQSRKRPSQKLSEGPRNLIYDPSFKIVDERKDKHMRNFEKVISRDQQQKSIYDAIKPVTTIIQTHELNDISKCYDQLAHVKKDKAPDLKKFKDRDLDYIIKGSEAYNNIQRDNERYEYRNMFKLKRSRASRSSSISKQSKSISQKKE</sequence>
<organism evidence="2 3">
    <name type="scientific">Stylonychia lemnae</name>
    <name type="common">Ciliate</name>
    <dbReference type="NCBI Taxonomy" id="5949"/>
    <lineage>
        <taxon>Eukaryota</taxon>
        <taxon>Sar</taxon>
        <taxon>Alveolata</taxon>
        <taxon>Ciliophora</taxon>
        <taxon>Intramacronucleata</taxon>
        <taxon>Spirotrichea</taxon>
        <taxon>Stichotrichia</taxon>
        <taxon>Sporadotrichida</taxon>
        <taxon>Oxytrichidae</taxon>
        <taxon>Stylonychinae</taxon>
        <taxon>Stylonychia</taxon>
    </lineage>
</organism>
<feature type="region of interest" description="Disordered" evidence="1">
    <location>
        <begin position="710"/>
        <end position="731"/>
    </location>
</feature>
<feature type="region of interest" description="Disordered" evidence="1">
    <location>
        <begin position="248"/>
        <end position="267"/>
    </location>
</feature>
<gene>
    <name evidence="2" type="primary">Contig10523.g11239</name>
    <name evidence="2" type="ORF">STYLEM_16949</name>
</gene>
<name>A0A078B0K1_STYLE</name>
<accession>A0A078B0K1</accession>
<feature type="compositionally biased region" description="Basic and acidic residues" evidence="1">
    <location>
        <begin position="280"/>
        <end position="291"/>
    </location>
</feature>
<dbReference type="EMBL" id="CCKQ01015979">
    <property type="protein sequence ID" value="CDW87836.1"/>
    <property type="molecule type" value="Genomic_DNA"/>
</dbReference>
<feature type="region of interest" description="Disordered" evidence="1">
    <location>
        <begin position="280"/>
        <end position="328"/>
    </location>
</feature>
<feature type="region of interest" description="Disordered" evidence="1">
    <location>
        <begin position="88"/>
        <end position="153"/>
    </location>
</feature>
<feature type="compositionally biased region" description="Polar residues" evidence="1">
    <location>
        <begin position="122"/>
        <end position="141"/>
    </location>
</feature>
<feature type="region of interest" description="Disordered" evidence="1">
    <location>
        <begin position="554"/>
        <end position="600"/>
    </location>
</feature>
<evidence type="ECO:0000256" key="1">
    <source>
        <dbReference type="SAM" id="MobiDB-lite"/>
    </source>
</evidence>
<feature type="compositionally biased region" description="Low complexity" evidence="1">
    <location>
        <begin position="714"/>
        <end position="731"/>
    </location>
</feature>
<keyword evidence="3" id="KW-1185">Reference proteome</keyword>
<evidence type="ECO:0000313" key="2">
    <source>
        <dbReference type="EMBL" id="CDW87836.1"/>
    </source>
</evidence>
<proteinExistence type="predicted"/>
<dbReference type="Proteomes" id="UP000039865">
    <property type="component" value="Unassembled WGS sequence"/>
</dbReference>
<dbReference type="InParanoid" id="A0A078B0K1"/>
<evidence type="ECO:0000313" key="3">
    <source>
        <dbReference type="Proteomes" id="UP000039865"/>
    </source>
</evidence>
<reference evidence="2 3" key="1">
    <citation type="submission" date="2014-06" db="EMBL/GenBank/DDBJ databases">
        <authorList>
            <person name="Swart Estienne"/>
        </authorList>
    </citation>
    <scope>NUCLEOTIDE SEQUENCE [LARGE SCALE GENOMIC DNA]</scope>
    <source>
        <strain evidence="2 3">130c</strain>
    </source>
</reference>
<feature type="compositionally biased region" description="Polar residues" evidence="1">
    <location>
        <begin position="307"/>
        <end position="328"/>
    </location>
</feature>
<protein>
    <submittedName>
        <fullName evidence="2">Uncharacterized protein</fullName>
    </submittedName>
</protein>